<proteinExistence type="predicted"/>
<feature type="signal peptide" evidence="1">
    <location>
        <begin position="1"/>
        <end position="25"/>
    </location>
</feature>
<reference evidence="2" key="2">
    <citation type="submission" date="2020-09" db="EMBL/GenBank/DDBJ databases">
        <authorList>
            <person name="Sun Q."/>
            <person name="Zhou Y."/>
        </authorList>
    </citation>
    <scope>NUCLEOTIDE SEQUENCE</scope>
    <source>
        <strain evidence="2">CGMCC 1.15095</strain>
    </source>
</reference>
<comment type="caution">
    <text evidence="2">The sequence shown here is derived from an EMBL/GenBank/DDBJ whole genome shotgun (WGS) entry which is preliminary data.</text>
</comment>
<dbReference type="Proteomes" id="UP000608154">
    <property type="component" value="Unassembled WGS sequence"/>
</dbReference>
<evidence type="ECO:0000313" key="3">
    <source>
        <dbReference type="Proteomes" id="UP000608154"/>
    </source>
</evidence>
<gene>
    <name evidence="2" type="ORF">GCM10011494_16150</name>
</gene>
<dbReference type="EMBL" id="BMHK01000008">
    <property type="protein sequence ID" value="GGB98430.1"/>
    <property type="molecule type" value="Genomic_DNA"/>
</dbReference>
<protein>
    <submittedName>
        <fullName evidence="2">Uncharacterized protein</fullName>
    </submittedName>
</protein>
<organism evidence="2 3">
    <name type="scientific">Novosphingobium endophyticum</name>
    <dbReference type="NCBI Taxonomy" id="1955250"/>
    <lineage>
        <taxon>Bacteria</taxon>
        <taxon>Pseudomonadati</taxon>
        <taxon>Pseudomonadota</taxon>
        <taxon>Alphaproteobacteria</taxon>
        <taxon>Sphingomonadales</taxon>
        <taxon>Sphingomonadaceae</taxon>
        <taxon>Novosphingobium</taxon>
    </lineage>
</organism>
<sequence length="188" mass="20136">MKRTLRAAAALTASLLAVVPQVASAAQPACLSKTEARSLLVYALPQVIDGTRKRCEAVLPDNSYLRRHGSGLAARYGAQKARYWPEAKAAFLKLGNASDPQLGQFARNLPDESMQPLIDLTVEGMVSQSIRPETCEEIDLAIDLLSPLPPENTAGLIALFIEIGSETGKRARTSDKQASLGGFAICED</sequence>
<name>A0A916X4A4_9SPHN</name>
<evidence type="ECO:0000256" key="1">
    <source>
        <dbReference type="SAM" id="SignalP"/>
    </source>
</evidence>
<dbReference type="RefSeq" id="WP_188770283.1">
    <property type="nucleotide sequence ID" value="NZ_BMHK01000008.1"/>
</dbReference>
<accession>A0A916X4A4</accession>
<feature type="chain" id="PRO_5037434448" evidence="1">
    <location>
        <begin position="26"/>
        <end position="188"/>
    </location>
</feature>
<keyword evidence="3" id="KW-1185">Reference proteome</keyword>
<keyword evidence="1" id="KW-0732">Signal</keyword>
<dbReference type="AlphaFoldDB" id="A0A916X4A4"/>
<reference evidence="2" key="1">
    <citation type="journal article" date="2014" name="Int. J. Syst. Evol. Microbiol.">
        <title>Complete genome sequence of Corynebacterium casei LMG S-19264T (=DSM 44701T), isolated from a smear-ripened cheese.</title>
        <authorList>
            <consortium name="US DOE Joint Genome Institute (JGI-PGF)"/>
            <person name="Walter F."/>
            <person name="Albersmeier A."/>
            <person name="Kalinowski J."/>
            <person name="Ruckert C."/>
        </authorList>
    </citation>
    <scope>NUCLEOTIDE SEQUENCE</scope>
    <source>
        <strain evidence="2">CGMCC 1.15095</strain>
    </source>
</reference>
<evidence type="ECO:0000313" key="2">
    <source>
        <dbReference type="EMBL" id="GGB98430.1"/>
    </source>
</evidence>